<dbReference type="Pfam" id="PF02518">
    <property type="entry name" value="HATPase_c"/>
    <property type="match status" value="1"/>
</dbReference>
<dbReference type="AlphaFoldDB" id="S0EXG0"/>
<dbReference type="Gene3D" id="3.30.565.10">
    <property type="entry name" value="Histidine kinase-like ATPase, C-terminal domain"/>
    <property type="match status" value="1"/>
</dbReference>
<gene>
    <name evidence="13" type="ORF">CCALI_01168</name>
</gene>
<dbReference type="PROSITE" id="PS50885">
    <property type="entry name" value="HAMP"/>
    <property type="match status" value="1"/>
</dbReference>
<keyword evidence="10" id="KW-0472">Membrane</keyword>
<organism evidence="13 14">
    <name type="scientific">Chthonomonas calidirosea (strain DSM 23976 / ICMP 18418 / T49)</name>
    <dbReference type="NCBI Taxonomy" id="1303518"/>
    <lineage>
        <taxon>Bacteria</taxon>
        <taxon>Bacillati</taxon>
        <taxon>Armatimonadota</taxon>
        <taxon>Chthonomonadia</taxon>
        <taxon>Chthonomonadales</taxon>
        <taxon>Chthonomonadaceae</taxon>
        <taxon>Chthonomonas</taxon>
    </lineage>
</organism>
<evidence type="ECO:0000256" key="5">
    <source>
        <dbReference type="ARBA" id="ARBA00022679"/>
    </source>
</evidence>
<feature type="transmembrane region" description="Helical" evidence="10">
    <location>
        <begin position="12"/>
        <end position="30"/>
    </location>
</feature>
<protein>
    <recommendedName>
        <fullName evidence="3">histidine kinase</fullName>
        <ecNumber evidence="3">2.7.13.3</ecNumber>
    </recommendedName>
</protein>
<feature type="transmembrane region" description="Helical" evidence="10">
    <location>
        <begin position="141"/>
        <end position="162"/>
    </location>
</feature>
<dbReference type="SUPFAM" id="SSF47384">
    <property type="entry name" value="Homodimeric domain of signal transducing histidine kinase"/>
    <property type="match status" value="1"/>
</dbReference>
<dbReference type="Pfam" id="PF00512">
    <property type="entry name" value="HisKA"/>
    <property type="match status" value="1"/>
</dbReference>
<dbReference type="EC" id="2.7.13.3" evidence="3"/>
<evidence type="ECO:0000259" key="12">
    <source>
        <dbReference type="PROSITE" id="PS50885"/>
    </source>
</evidence>
<dbReference type="SMART" id="SM00388">
    <property type="entry name" value="HisKA"/>
    <property type="match status" value="1"/>
</dbReference>
<dbReference type="PANTHER" id="PTHR45436">
    <property type="entry name" value="SENSOR HISTIDINE KINASE YKOH"/>
    <property type="match status" value="1"/>
</dbReference>
<evidence type="ECO:0000259" key="11">
    <source>
        <dbReference type="PROSITE" id="PS50109"/>
    </source>
</evidence>
<dbReference type="SMART" id="SM00387">
    <property type="entry name" value="HATPase_c"/>
    <property type="match status" value="1"/>
</dbReference>
<sequence>MLFNSMRWRMTLVFSGATAILLLIACYVTIRYSRITMERSADILLQTAAKKVRHELAHLQPNETTLYELTEQERDLTEENIALQMLNSHGKLVWSSTSQMPVWPWGDRDDWRGTSFRFGSGTIVIGLPWLKHERSQERLEITLIVLSLFIFFTVTGGAWLLVGRTLSPIGRLAGQARSASVERMRVHLTAPSKDVEIVELVVTLNGLLDRLAESAAARGRFYAAVSHELRTPLQALYGHLELALQRPRSETEYRVYVEEALAQTRRLAALVRDLLLLNRIEMAPTPSSEALDLVEICERQLVHYASLAAKRHLQLHTEFPPFLEIIAPTNHAEMLVRNLVENALKYAKEGGQVRIALKSSTPGTDLEIFNECTPLAPSELERLTEPFYRPDSSRNTATGGNGLGLTICKAIADTCGWSLELCSVPTGFLCRVHFPC</sequence>
<dbReference type="STRING" id="454171.CP488_02929"/>
<dbReference type="HOGENOM" id="CLU_000445_89_6_0"/>
<dbReference type="InterPro" id="IPR005467">
    <property type="entry name" value="His_kinase_dom"/>
</dbReference>
<dbReference type="InterPro" id="IPR036890">
    <property type="entry name" value="HATPase_C_sf"/>
</dbReference>
<dbReference type="EMBL" id="HF951689">
    <property type="protein sequence ID" value="CCW34987.1"/>
    <property type="molecule type" value="Genomic_DNA"/>
</dbReference>
<comment type="subcellular location">
    <subcellularLocation>
        <location evidence="2">Membrane</location>
    </subcellularLocation>
</comment>
<evidence type="ECO:0000256" key="9">
    <source>
        <dbReference type="ARBA" id="ARBA00023012"/>
    </source>
</evidence>
<dbReference type="InterPro" id="IPR036097">
    <property type="entry name" value="HisK_dim/P_sf"/>
</dbReference>
<dbReference type="GO" id="GO:0005886">
    <property type="term" value="C:plasma membrane"/>
    <property type="evidence" value="ECO:0007669"/>
    <property type="project" value="TreeGrafter"/>
</dbReference>
<feature type="domain" description="Histidine kinase" evidence="11">
    <location>
        <begin position="224"/>
        <end position="436"/>
    </location>
</feature>
<dbReference type="RefSeq" id="WP_016482532.1">
    <property type="nucleotide sequence ID" value="NC_021487.1"/>
</dbReference>
<keyword evidence="9" id="KW-0902">Two-component regulatory system</keyword>
<feature type="domain" description="HAMP" evidence="12">
    <location>
        <begin position="163"/>
        <end position="216"/>
    </location>
</feature>
<dbReference type="Proteomes" id="UP000014227">
    <property type="component" value="Chromosome I"/>
</dbReference>
<evidence type="ECO:0000256" key="8">
    <source>
        <dbReference type="ARBA" id="ARBA00022989"/>
    </source>
</evidence>
<evidence type="ECO:0000313" key="14">
    <source>
        <dbReference type="Proteomes" id="UP000014227"/>
    </source>
</evidence>
<accession>S0EXG0</accession>
<dbReference type="eggNOG" id="COG0642">
    <property type="taxonomic scope" value="Bacteria"/>
</dbReference>
<dbReference type="SUPFAM" id="SSF55874">
    <property type="entry name" value="ATPase domain of HSP90 chaperone/DNA topoisomerase II/histidine kinase"/>
    <property type="match status" value="1"/>
</dbReference>
<dbReference type="Gene3D" id="6.10.340.10">
    <property type="match status" value="1"/>
</dbReference>
<dbReference type="PANTHER" id="PTHR45436:SF5">
    <property type="entry name" value="SENSOR HISTIDINE KINASE TRCS"/>
    <property type="match status" value="1"/>
</dbReference>
<dbReference type="InterPro" id="IPR003661">
    <property type="entry name" value="HisK_dim/P_dom"/>
</dbReference>
<keyword evidence="7 13" id="KW-0418">Kinase</keyword>
<keyword evidence="8 10" id="KW-1133">Transmembrane helix</keyword>
<comment type="catalytic activity">
    <reaction evidence="1">
        <text>ATP + protein L-histidine = ADP + protein N-phospho-L-histidine.</text>
        <dbReference type="EC" id="2.7.13.3"/>
    </reaction>
</comment>
<dbReference type="CDD" id="cd00082">
    <property type="entry name" value="HisKA"/>
    <property type="match status" value="1"/>
</dbReference>
<keyword evidence="5" id="KW-0808">Transferase</keyword>
<dbReference type="PROSITE" id="PS50109">
    <property type="entry name" value="HIS_KIN"/>
    <property type="match status" value="1"/>
</dbReference>
<keyword evidence="6 10" id="KW-0812">Transmembrane</keyword>
<evidence type="ECO:0000313" key="13">
    <source>
        <dbReference type="EMBL" id="CCW34987.1"/>
    </source>
</evidence>
<proteinExistence type="predicted"/>
<dbReference type="InterPro" id="IPR003660">
    <property type="entry name" value="HAMP_dom"/>
</dbReference>
<dbReference type="KEGG" id="ccz:CCALI_01168"/>
<evidence type="ECO:0000256" key="3">
    <source>
        <dbReference type="ARBA" id="ARBA00012438"/>
    </source>
</evidence>
<dbReference type="PATRIC" id="fig|1303518.3.peg.1190"/>
<dbReference type="InterPro" id="IPR050428">
    <property type="entry name" value="TCS_sensor_his_kinase"/>
</dbReference>
<keyword evidence="14" id="KW-1185">Reference proteome</keyword>
<dbReference type="OrthoDB" id="9786919at2"/>
<evidence type="ECO:0000256" key="7">
    <source>
        <dbReference type="ARBA" id="ARBA00022777"/>
    </source>
</evidence>
<evidence type="ECO:0000256" key="4">
    <source>
        <dbReference type="ARBA" id="ARBA00022553"/>
    </source>
</evidence>
<name>S0EXG0_CHTCT</name>
<keyword evidence="4" id="KW-0597">Phosphoprotein</keyword>
<dbReference type="GO" id="GO:0000155">
    <property type="term" value="F:phosphorelay sensor kinase activity"/>
    <property type="evidence" value="ECO:0007669"/>
    <property type="project" value="InterPro"/>
</dbReference>
<evidence type="ECO:0000256" key="2">
    <source>
        <dbReference type="ARBA" id="ARBA00004370"/>
    </source>
</evidence>
<evidence type="ECO:0000256" key="1">
    <source>
        <dbReference type="ARBA" id="ARBA00000085"/>
    </source>
</evidence>
<dbReference type="PROSITE" id="PS51257">
    <property type="entry name" value="PROKAR_LIPOPROTEIN"/>
    <property type="match status" value="1"/>
</dbReference>
<evidence type="ECO:0000256" key="10">
    <source>
        <dbReference type="SAM" id="Phobius"/>
    </source>
</evidence>
<dbReference type="InParanoid" id="S0EXG0"/>
<dbReference type="FunFam" id="1.10.287.130:FF:000001">
    <property type="entry name" value="Two-component sensor histidine kinase"/>
    <property type="match status" value="1"/>
</dbReference>
<evidence type="ECO:0000256" key="6">
    <source>
        <dbReference type="ARBA" id="ARBA00022692"/>
    </source>
</evidence>
<reference evidence="14" key="1">
    <citation type="submission" date="2013-03" db="EMBL/GenBank/DDBJ databases">
        <title>Genome sequence of Chthonomonas calidirosea, the first sequenced genome from the Armatimonadetes phylum (formally candidate division OP10).</title>
        <authorList>
            <person name="Lee K.C.Y."/>
            <person name="Morgan X.C."/>
            <person name="Dunfield P.F."/>
            <person name="Tamas I."/>
            <person name="Houghton K.M."/>
            <person name="Vyssotski M."/>
            <person name="Ryan J.L.J."/>
            <person name="Lagutin K."/>
            <person name="McDonald I.R."/>
            <person name="Stott M.B."/>
        </authorList>
    </citation>
    <scope>NUCLEOTIDE SEQUENCE [LARGE SCALE GENOMIC DNA]</scope>
    <source>
        <strain evidence="14">DSM 23976 / ICMP 18418 / T49</strain>
    </source>
</reference>
<dbReference type="InterPro" id="IPR003594">
    <property type="entry name" value="HATPase_dom"/>
</dbReference>
<dbReference type="Gene3D" id="1.10.287.130">
    <property type="match status" value="1"/>
</dbReference>